<gene>
    <name evidence="3" type="ORF">PHAECO_LOCUS4228</name>
</gene>
<keyword evidence="4" id="KW-1185">Reference proteome</keyword>
<evidence type="ECO:0000313" key="4">
    <source>
        <dbReference type="Proteomes" id="UP001153737"/>
    </source>
</evidence>
<feature type="compositionally biased region" description="Basic and acidic residues" evidence="1">
    <location>
        <begin position="24"/>
        <end position="45"/>
    </location>
</feature>
<evidence type="ECO:0000256" key="1">
    <source>
        <dbReference type="SAM" id="MobiDB-lite"/>
    </source>
</evidence>
<dbReference type="Pfam" id="PF00531">
    <property type="entry name" value="Death"/>
    <property type="match status" value="1"/>
</dbReference>
<dbReference type="Proteomes" id="UP001153737">
    <property type="component" value="Chromosome 14"/>
</dbReference>
<dbReference type="Gene3D" id="1.10.533.10">
    <property type="entry name" value="Death Domain, Fas"/>
    <property type="match status" value="1"/>
</dbReference>
<evidence type="ECO:0000313" key="3">
    <source>
        <dbReference type="EMBL" id="CAG9816554.1"/>
    </source>
</evidence>
<sequence length="213" mass="24274">MSSPHGNLNEELTTDALPSPSRSMNEKNIRNERDQYQDSSDKSSQVEEEINTNSNNEYGRKLKKNNIRKISPATTASAVIINVNNSKSVHVGDTHVHNYNGLEKQKKTEIIETAAIRSLKMNAKLLTRDDLLFVASHIDSSWKDVARDLHFSEGQISQFISDHHQSGTKEVIFQVLLDWYQNTPDEATVSNLSTILWKNNQKDVVKRWSLKKQ</sequence>
<dbReference type="OrthoDB" id="535509at2759"/>
<accession>A0A9N9X1V1</accession>
<proteinExistence type="predicted"/>
<feature type="region of interest" description="Disordered" evidence="1">
    <location>
        <begin position="1"/>
        <end position="60"/>
    </location>
</feature>
<dbReference type="AlphaFoldDB" id="A0A9N9X1V1"/>
<feature type="domain" description="Death" evidence="2">
    <location>
        <begin position="127"/>
        <end position="206"/>
    </location>
</feature>
<organism evidence="3 4">
    <name type="scientific">Phaedon cochleariae</name>
    <name type="common">Mustard beetle</name>
    <dbReference type="NCBI Taxonomy" id="80249"/>
    <lineage>
        <taxon>Eukaryota</taxon>
        <taxon>Metazoa</taxon>
        <taxon>Ecdysozoa</taxon>
        <taxon>Arthropoda</taxon>
        <taxon>Hexapoda</taxon>
        <taxon>Insecta</taxon>
        <taxon>Pterygota</taxon>
        <taxon>Neoptera</taxon>
        <taxon>Endopterygota</taxon>
        <taxon>Coleoptera</taxon>
        <taxon>Polyphaga</taxon>
        <taxon>Cucujiformia</taxon>
        <taxon>Chrysomeloidea</taxon>
        <taxon>Chrysomelidae</taxon>
        <taxon>Chrysomelinae</taxon>
        <taxon>Chrysomelini</taxon>
        <taxon>Phaedon</taxon>
    </lineage>
</organism>
<dbReference type="GO" id="GO:0007165">
    <property type="term" value="P:signal transduction"/>
    <property type="evidence" value="ECO:0007669"/>
    <property type="project" value="InterPro"/>
</dbReference>
<name>A0A9N9X1V1_PHACE</name>
<dbReference type="SUPFAM" id="SSF47986">
    <property type="entry name" value="DEATH domain"/>
    <property type="match status" value="1"/>
</dbReference>
<dbReference type="InterPro" id="IPR000488">
    <property type="entry name" value="Death_dom"/>
</dbReference>
<reference evidence="3" key="2">
    <citation type="submission" date="2022-10" db="EMBL/GenBank/DDBJ databases">
        <authorList>
            <consortium name="ENA_rothamsted_submissions"/>
            <consortium name="culmorum"/>
            <person name="King R."/>
        </authorList>
    </citation>
    <scope>NUCLEOTIDE SEQUENCE</scope>
</reference>
<evidence type="ECO:0000259" key="2">
    <source>
        <dbReference type="PROSITE" id="PS50017"/>
    </source>
</evidence>
<reference evidence="3" key="1">
    <citation type="submission" date="2022-01" db="EMBL/GenBank/DDBJ databases">
        <authorList>
            <person name="King R."/>
        </authorList>
    </citation>
    <scope>NUCLEOTIDE SEQUENCE</scope>
</reference>
<dbReference type="EMBL" id="OU896720">
    <property type="protein sequence ID" value="CAG9816554.1"/>
    <property type="molecule type" value="Genomic_DNA"/>
</dbReference>
<dbReference type="InterPro" id="IPR016729">
    <property type="entry name" value="FADD"/>
</dbReference>
<protein>
    <recommendedName>
        <fullName evidence="2">Death domain-containing protein</fullName>
    </recommendedName>
</protein>
<dbReference type="InterPro" id="IPR011029">
    <property type="entry name" value="DEATH-like_dom_sf"/>
</dbReference>
<dbReference type="PROSITE" id="PS50017">
    <property type="entry name" value="DEATH_DOMAIN"/>
    <property type="match status" value="1"/>
</dbReference>
<dbReference type="CDD" id="cd01670">
    <property type="entry name" value="Death"/>
    <property type="match status" value="1"/>
</dbReference>
<dbReference type="PANTHER" id="PTHR15077">
    <property type="entry name" value="FAS-ASSOCIATING DEATH DOMAIN-CONTAINING PROTEIN FADD"/>
    <property type="match status" value="1"/>
</dbReference>